<dbReference type="KEGG" id="nvr:FEJ81_20920"/>
<dbReference type="AlphaFoldDB" id="A0A4P8WMJ2"/>
<dbReference type="Proteomes" id="UP000302218">
    <property type="component" value="Plasmid pNVE500"/>
</dbReference>
<dbReference type="PROSITE" id="PS51257">
    <property type="entry name" value="PROKAR_LIPOPROTEIN"/>
    <property type="match status" value="1"/>
</dbReference>
<feature type="compositionally biased region" description="Gly residues" evidence="1">
    <location>
        <begin position="368"/>
        <end position="378"/>
    </location>
</feature>
<feature type="region of interest" description="Disordered" evidence="1">
    <location>
        <begin position="30"/>
        <end position="85"/>
    </location>
</feature>
<feature type="region of interest" description="Disordered" evidence="1">
    <location>
        <begin position="361"/>
        <end position="382"/>
    </location>
</feature>
<accession>A0A4P8WMJ2</accession>
<dbReference type="RefSeq" id="WP_138247138.1">
    <property type="nucleotide sequence ID" value="NZ_CP040331.1"/>
</dbReference>
<dbReference type="OrthoDB" id="275823at2157"/>
<dbReference type="EMBL" id="CP040331">
    <property type="protein sequence ID" value="QCS44740.1"/>
    <property type="molecule type" value="Genomic_DNA"/>
</dbReference>
<gene>
    <name evidence="2" type="ORF">FEJ81_20920</name>
</gene>
<protein>
    <submittedName>
        <fullName evidence="2">Uncharacterized protein</fullName>
    </submittedName>
</protein>
<evidence type="ECO:0000313" key="3">
    <source>
        <dbReference type="Proteomes" id="UP000302218"/>
    </source>
</evidence>
<organism evidence="2 3">
    <name type="scientific">Natrinema versiforme</name>
    <dbReference type="NCBI Taxonomy" id="88724"/>
    <lineage>
        <taxon>Archaea</taxon>
        <taxon>Methanobacteriati</taxon>
        <taxon>Methanobacteriota</taxon>
        <taxon>Stenosarchaea group</taxon>
        <taxon>Halobacteria</taxon>
        <taxon>Halobacteriales</taxon>
        <taxon>Natrialbaceae</taxon>
        <taxon>Natrinema</taxon>
    </lineage>
</organism>
<sequence>MFNQKPTRTQIAVIAVTAMLVLAGCSTGTTGTGIESDAEPQEPTTTTVSTETETDGGGSDETFDPDYGPETGQNLTEYGNERGVGTAGLNETEQQRVQELVTGFYDNLDETVENDSKRRAVVLESAEKLCEKDRTFENELNRSMLKEGGDATGDAVRRADYAAQIANEFNSDVPVDPLGDIRDGTSEVTKYAPLIGSYNQMSDKACAASELQTEDAASEEQMEEAIQEYQIATVMFGVDAMLISTGAFYQPAFVSTRFAANKASQLGLYRLRYVCGNRCWALAMSEVHVWVRGSMLTGTSALLRQAGEMGADLNQEDLEAIADEHDTDVDKMLENVDSSTASDVLDSVTDDAVKCRDAVLESDDEGSGGDGFFGGDGIDTGDVVEKGEEALNKSAQAVEDCRNGGE</sequence>
<dbReference type="GeneID" id="40267792"/>
<evidence type="ECO:0000256" key="1">
    <source>
        <dbReference type="SAM" id="MobiDB-lite"/>
    </source>
</evidence>
<name>A0A4P8WMJ2_9EURY</name>
<keyword evidence="2" id="KW-0614">Plasmid</keyword>
<proteinExistence type="predicted"/>
<evidence type="ECO:0000313" key="2">
    <source>
        <dbReference type="EMBL" id="QCS44740.1"/>
    </source>
</evidence>
<reference evidence="3" key="1">
    <citation type="submission" date="2019-05" db="EMBL/GenBank/DDBJ databases">
        <title>Genome sequence and methylation pattern of the halophilic Archaeon Natrinema versiforme BOL5-4.</title>
        <authorList>
            <person name="DasSarma P."/>
            <person name="Anton B.P."/>
            <person name="DasSarma S.L."/>
            <person name="Martinez F.L."/>
            <person name="Guzman D."/>
            <person name="Roberts R.J."/>
            <person name="DasSarma S."/>
        </authorList>
    </citation>
    <scope>NUCLEOTIDE SEQUENCE [LARGE SCALE GENOMIC DNA]</scope>
    <source>
        <strain evidence="3">BOL5-4</strain>
        <plasmid evidence="3">pnve500</plasmid>
    </source>
</reference>
<geneLocation type="plasmid" evidence="3">
    <name>pnve500</name>
</geneLocation>